<organism evidence="3">
    <name type="scientific">Boseongicola sp. SB0664_bin_43</name>
    <dbReference type="NCBI Taxonomy" id="2604844"/>
    <lineage>
        <taxon>Bacteria</taxon>
        <taxon>Pseudomonadati</taxon>
        <taxon>Pseudomonadota</taxon>
        <taxon>Alphaproteobacteria</taxon>
        <taxon>Rhodobacterales</taxon>
        <taxon>Paracoccaceae</taxon>
        <taxon>Boseongicola</taxon>
    </lineage>
</organism>
<dbReference type="InterPro" id="IPR036397">
    <property type="entry name" value="RNaseH_sf"/>
</dbReference>
<dbReference type="Gene3D" id="1.20.1280.70">
    <property type="entry name" value="Exonuclease ExoI, domain 3"/>
    <property type="match status" value="1"/>
</dbReference>
<dbReference type="EMBL" id="VXRY01000079">
    <property type="protein sequence ID" value="MXY32862.1"/>
    <property type="molecule type" value="Genomic_DNA"/>
</dbReference>
<sequence length="490" mass="55279">MHRRQGLSVFCFRSMDRRLPAMPFAFYDLETTGTSPAYDQPLQFAAILADDELRPLERVNMRCRLAPHVLPSPVALAISGVQIDQLTDPALPSWFEMMQEIQRLVEAWAPATWTGYNSMSFDENFLRQSFYQMLQPSVFATQFNGNTRLDVLQVLYAVHWRAHKTLAWPVENAGNAVFRLDALAPANGFKDHDAHDALGDVEATLHLLQLVRSRAPDLFEEILDNRDKTHVDRLLASGEPLEFVTRLSAAPPRGIVGCGSGHDAESANAAAFFDVRIADPVECFSLDQAGLIELLDRSPRVVHRLKINESPMLFHSRVVDETVRDRCREIASSPDFSRRVGTAMAELRVQRYPPPSPGESVRVEERIYDGFYGREDKRLLRSFNMADDWQARMSVVEQFGDARLQQLGRRATVLMAPEIMPAAAVASATRNILTRWRGTEAPPNGWTTIAAVHAQIDRLLREGRIDDGRAGNLRNFYEARVRTLEANQMP</sequence>
<dbReference type="GO" id="GO:0003676">
    <property type="term" value="F:nucleic acid binding"/>
    <property type="evidence" value="ECO:0007669"/>
    <property type="project" value="InterPro"/>
</dbReference>
<evidence type="ECO:0000313" key="3">
    <source>
        <dbReference type="EMBL" id="MXY32862.1"/>
    </source>
</evidence>
<dbReference type="InterPro" id="IPR013520">
    <property type="entry name" value="Ribonucl_H"/>
</dbReference>
<comment type="caution">
    <text evidence="3">The sequence shown here is derived from an EMBL/GenBank/DDBJ whole genome shotgun (WGS) entry which is preliminary data.</text>
</comment>
<feature type="domain" description="ExoI C-terminal" evidence="2">
    <location>
        <begin position="359"/>
        <end position="485"/>
    </location>
</feature>
<dbReference type="GO" id="GO:0008408">
    <property type="term" value="F:3'-5' exonuclease activity"/>
    <property type="evidence" value="ECO:0007669"/>
    <property type="project" value="TreeGrafter"/>
</dbReference>
<evidence type="ECO:0000259" key="1">
    <source>
        <dbReference type="PROSITE" id="PS51784"/>
    </source>
</evidence>
<name>A0A6B0XYZ6_9RHOB</name>
<dbReference type="GO" id="GO:0005829">
    <property type="term" value="C:cytosol"/>
    <property type="evidence" value="ECO:0007669"/>
    <property type="project" value="TreeGrafter"/>
</dbReference>
<dbReference type="InterPro" id="IPR058561">
    <property type="entry name" value="Exonuc_1_C"/>
</dbReference>
<dbReference type="PANTHER" id="PTHR30231">
    <property type="entry name" value="DNA POLYMERASE III SUBUNIT EPSILON"/>
    <property type="match status" value="1"/>
</dbReference>
<reference evidence="3" key="1">
    <citation type="submission" date="2019-09" db="EMBL/GenBank/DDBJ databases">
        <title>Characterisation of the sponge microbiome using genome-centric metagenomics.</title>
        <authorList>
            <person name="Engelberts J.P."/>
            <person name="Robbins S.J."/>
            <person name="De Goeij J.M."/>
            <person name="Aranda M."/>
            <person name="Bell S.C."/>
            <person name="Webster N.S."/>
        </authorList>
    </citation>
    <scope>NUCLEOTIDE SEQUENCE</scope>
    <source>
        <strain evidence="3">SB0664_bin_43</strain>
    </source>
</reference>
<dbReference type="InterPro" id="IPR012337">
    <property type="entry name" value="RNaseH-like_sf"/>
</dbReference>
<gene>
    <name evidence="3" type="ORF">F4Y60_01985</name>
</gene>
<dbReference type="InterPro" id="IPR034747">
    <property type="entry name" value="EXOI_SH3"/>
</dbReference>
<dbReference type="Gene3D" id="3.30.420.10">
    <property type="entry name" value="Ribonuclease H-like superfamily/Ribonuclease H"/>
    <property type="match status" value="1"/>
</dbReference>
<dbReference type="SUPFAM" id="SSF53098">
    <property type="entry name" value="Ribonuclease H-like"/>
    <property type="match status" value="1"/>
</dbReference>
<dbReference type="PANTHER" id="PTHR30231:SF41">
    <property type="entry name" value="DNA POLYMERASE III SUBUNIT EPSILON"/>
    <property type="match status" value="1"/>
</dbReference>
<dbReference type="GO" id="GO:0045004">
    <property type="term" value="P:DNA replication proofreading"/>
    <property type="evidence" value="ECO:0007669"/>
    <property type="project" value="TreeGrafter"/>
</dbReference>
<dbReference type="PROSITE" id="PS51784">
    <property type="entry name" value="EXOI_SH3"/>
    <property type="match status" value="1"/>
</dbReference>
<evidence type="ECO:0000259" key="2">
    <source>
        <dbReference type="PROSITE" id="PS51785"/>
    </source>
</evidence>
<dbReference type="PROSITE" id="PS51785">
    <property type="entry name" value="EXOI_C"/>
    <property type="match status" value="1"/>
</dbReference>
<accession>A0A6B0XYZ6</accession>
<dbReference type="SMART" id="SM00479">
    <property type="entry name" value="EXOIII"/>
    <property type="match status" value="1"/>
</dbReference>
<dbReference type="AlphaFoldDB" id="A0A6B0XYZ6"/>
<proteinExistence type="predicted"/>
<protein>
    <submittedName>
        <fullName evidence="3">Exodeoxyribonuclease I</fullName>
    </submittedName>
</protein>
<dbReference type="Pfam" id="PF00929">
    <property type="entry name" value="RNase_T"/>
    <property type="match status" value="1"/>
</dbReference>
<feature type="domain" description="ExoI SH3-like" evidence="1">
    <location>
        <begin position="216"/>
        <end position="375"/>
    </location>
</feature>